<feature type="non-terminal residue" evidence="1">
    <location>
        <position position="1"/>
    </location>
</feature>
<dbReference type="Proteomes" id="UP001374535">
    <property type="component" value="Chromosome 6"/>
</dbReference>
<accession>A0AAQ3NAA8</accession>
<dbReference type="EMBL" id="CP144695">
    <property type="protein sequence ID" value="WVZ05482.1"/>
    <property type="molecule type" value="Genomic_DNA"/>
</dbReference>
<gene>
    <name evidence="1" type="ORF">V8G54_018828</name>
</gene>
<protein>
    <submittedName>
        <fullName evidence="1">Uncharacterized protein</fullName>
    </submittedName>
</protein>
<sequence length="127" mass="14389">MMISVMCDPIPSISLYLRYSTVAGFSVPTLFPHFRSTSSAKAEQDTPVTHDSDVIAISDKLRLVSVKDTKPKPESEQRDSDLLKSDEELARLLQAEEEAFLLQQYMSSENPGEFDNRVRSYISQVRM</sequence>
<evidence type="ECO:0000313" key="1">
    <source>
        <dbReference type="EMBL" id="WVZ05482.1"/>
    </source>
</evidence>
<reference evidence="1 2" key="1">
    <citation type="journal article" date="2023" name="Life. Sci Alliance">
        <title>Evolutionary insights into 3D genome organization and epigenetic landscape of Vigna mungo.</title>
        <authorList>
            <person name="Junaid A."/>
            <person name="Singh B."/>
            <person name="Bhatia S."/>
        </authorList>
    </citation>
    <scope>NUCLEOTIDE SEQUENCE [LARGE SCALE GENOMIC DNA]</scope>
    <source>
        <strain evidence="1">Urdbean</strain>
    </source>
</reference>
<name>A0AAQ3NAA8_VIGMU</name>
<proteinExistence type="predicted"/>
<keyword evidence="2" id="KW-1185">Reference proteome</keyword>
<organism evidence="1 2">
    <name type="scientific">Vigna mungo</name>
    <name type="common">Black gram</name>
    <name type="synonym">Phaseolus mungo</name>
    <dbReference type="NCBI Taxonomy" id="3915"/>
    <lineage>
        <taxon>Eukaryota</taxon>
        <taxon>Viridiplantae</taxon>
        <taxon>Streptophyta</taxon>
        <taxon>Embryophyta</taxon>
        <taxon>Tracheophyta</taxon>
        <taxon>Spermatophyta</taxon>
        <taxon>Magnoliopsida</taxon>
        <taxon>eudicotyledons</taxon>
        <taxon>Gunneridae</taxon>
        <taxon>Pentapetalae</taxon>
        <taxon>rosids</taxon>
        <taxon>fabids</taxon>
        <taxon>Fabales</taxon>
        <taxon>Fabaceae</taxon>
        <taxon>Papilionoideae</taxon>
        <taxon>50 kb inversion clade</taxon>
        <taxon>NPAAA clade</taxon>
        <taxon>indigoferoid/millettioid clade</taxon>
        <taxon>Phaseoleae</taxon>
        <taxon>Vigna</taxon>
    </lineage>
</organism>
<evidence type="ECO:0000313" key="2">
    <source>
        <dbReference type="Proteomes" id="UP001374535"/>
    </source>
</evidence>
<dbReference type="AlphaFoldDB" id="A0AAQ3NAA8"/>